<feature type="transmembrane region" description="Helical" evidence="8">
    <location>
        <begin position="739"/>
        <end position="758"/>
    </location>
</feature>
<feature type="coiled-coil region" evidence="7">
    <location>
        <begin position="334"/>
        <end position="361"/>
    </location>
</feature>
<evidence type="ECO:0000256" key="6">
    <source>
        <dbReference type="ARBA" id="ARBA00023136"/>
    </source>
</evidence>
<feature type="transmembrane region" description="Helical" evidence="8">
    <location>
        <begin position="956"/>
        <end position="981"/>
    </location>
</feature>
<evidence type="ECO:0000259" key="10">
    <source>
        <dbReference type="Pfam" id="PF12794"/>
    </source>
</evidence>
<organism evidence="13 14">
    <name type="scientific">Botrimarina mediterranea</name>
    <dbReference type="NCBI Taxonomy" id="2528022"/>
    <lineage>
        <taxon>Bacteria</taxon>
        <taxon>Pseudomonadati</taxon>
        <taxon>Planctomycetota</taxon>
        <taxon>Planctomycetia</taxon>
        <taxon>Pirellulales</taxon>
        <taxon>Lacipirellulaceae</taxon>
        <taxon>Botrimarina</taxon>
    </lineage>
</organism>
<evidence type="ECO:0000256" key="8">
    <source>
        <dbReference type="SAM" id="Phobius"/>
    </source>
</evidence>
<feature type="coiled-coil region" evidence="7">
    <location>
        <begin position="236"/>
        <end position="300"/>
    </location>
</feature>
<dbReference type="InterPro" id="IPR023408">
    <property type="entry name" value="MscS_beta-dom_sf"/>
</dbReference>
<evidence type="ECO:0000256" key="1">
    <source>
        <dbReference type="ARBA" id="ARBA00004651"/>
    </source>
</evidence>
<sequence length="1195" mass="130207">MQVDRLAYVAATFVLFGVLSGTVALAKPITDEPITDEPLNVASETIDAPAAVDPAVVQAAAIEPAALSSATDSVLSVERVEQLLQDIEQRAELDAETRKLAADAYRAALAELRRAAEFAAQAESFGRDAVGVNHRIEQLKQQLEEVKRKEPFTAADATLADLEQAVAKTELQLATLKTAQAAAEAEPQHRLNLRKEVRTRIVAIQEALSALASQAPATDLHPDLAAAKSIEMAARRMALEAEAPALESRIAKFDAEDAADLLRMQSDLAAKQTAFAEQQLQKLRDEVKAARDAAAEESVRKARLEAIVAAPALKHLAERNQELAETEQAIYKQLSTAERDLKAANEAFESLDRQFKLMKQKVETVGLTSSVGAQLRRQRATLPDINQRRQAIAKRSATTDEVQYQAIEYDDERQTLGDADAVVASILAEAPPRDGFGIAFLEEAARELVDSKRKYLGSLSRAYIEYLDTLGDLDFKDQQVVSLTDQYAKFIDERVLWIRSGRAMTHEQVLDTADAWLLNPTKWLDIGATLVRDAIATPWLYAIILGSFGALVGRGARLRRDLNEAGDIAARANCRTIEPTLRTIALTVLVSAAWPGIVALLSWRLRVAGGDDSEAAAVGYGLYCVCLIWAPLELIRQVCRPRGLAEAHFAWPTTVTQSLRRRLRWLTVLGLPFAFLAATLHSSNPTPGHDALERCCFIVGMALLMVFVFRLLSTGGLLREHIAYHQGGWVDRLSHLWPWLAVVPPLTLLGLAFAGYYYTAQILAWRLFASVCFLVALWLVRDLLLRMLLLRRRNLSIEQARQRAATATAAAEADGGSAAVVAGIVASNQQSDLSAHNQQTRRLLGAGVFAGCVVGLWLIWVQVLPALGMLDKYPLWSTAVATAQPAAATSTMPTAAAMGTPKADASVAVAAGKNTVTLSDLGLAFLVTFVTFVLFRNGPGLLEIALLQKLPLDASVRYAITTLASYAIVMIGTIMACSTIGLQWSQIQWLATALTFGLAFGLQEMFANFVAGLIILLERPIRVGDVVTVDEITGVVSRIRIRATSITNWDRKEYVVPNKEFITGRLLNWTLTDKVNRVVVNVGVAYGTDTNRVQELLLTIAAENPLVLKDPAPVASFEGFGDNSLNFVLRTYLAALDYRLQVTHELHTAINNAFNAEGIEIAFPQRDLHIRTAPEVLAVALNKSASSPSQAKEAA</sequence>
<evidence type="ECO:0000259" key="11">
    <source>
        <dbReference type="Pfam" id="PF12795"/>
    </source>
</evidence>
<comment type="similarity">
    <text evidence="2">Belongs to the MscS (TC 1.A.23) family.</text>
</comment>
<dbReference type="SUPFAM" id="SSF82689">
    <property type="entry name" value="Mechanosensitive channel protein MscS (YggB), C-terminal domain"/>
    <property type="match status" value="1"/>
</dbReference>
<keyword evidence="3" id="KW-1003">Cell membrane</keyword>
<feature type="transmembrane region" description="Helical" evidence="8">
    <location>
        <begin position="584"/>
        <end position="603"/>
    </location>
</feature>
<evidence type="ECO:0000256" key="3">
    <source>
        <dbReference type="ARBA" id="ARBA00022475"/>
    </source>
</evidence>
<dbReference type="InterPro" id="IPR024393">
    <property type="entry name" value="MscS_porin"/>
</dbReference>
<dbReference type="InterPro" id="IPR010920">
    <property type="entry name" value="LSM_dom_sf"/>
</dbReference>
<dbReference type="PANTHER" id="PTHR30347:SF1">
    <property type="entry name" value="MECHANOSENSITIVE CHANNEL MSCK"/>
    <property type="match status" value="1"/>
</dbReference>
<dbReference type="InterPro" id="IPR025692">
    <property type="entry name" value="MscS_IM_dom1"/>
</dbReference>
<evidence type="ECO:0000313" key="14">
    <source>
        <dbReference type="Proteomes" id="UP000316426"/>
    </source>
</evidence>
<evidence type="ECO:0000256" key="5">
    <source>
        <dbReference type="ARBA" id="ARBA00022989"/>
    </source>
</evidence>
<dbReference type="SUPFAM" id="SSF82861">
    <property type="entry name" value="Mechanosensitive channel protein MscS (YggB), transmembrane region"/>
    <property type="match status" value="1"/>
</dbReference>
<dbReference type="InterPro" id="IPR049278">
    <property type="entry name" value="MS_channel_C"/>
</dbReference>
<feature type="transmembrane region" description="Helical" evidence="8">
    <location>
        <begin position="615"/>
        <end position="632"/>
    </location>
</feature>
<feature type="transmembrane region" description="Helical" evidence="8">
    <location>
        <begin position="987"/>
        <end position="1017"/>
    </location>
</feature>
<dbReference type="Pfam" id="PF12794">
    <property type="entry name" value="MscS_TM"/>
    <property type="match status" value="1"/>
</dbReference>
<dbReference type="Proteomes" id="UP000316426">
    <property type="component" value="Chromosome"/>
</dbReference>
<comment type="subcellular location">
    <subcellularLocation>
        <location evidence="1">Cell membrane</location>
        <topology evidence="1">Multi-pass membrane protein</topology>
    </subcellularLocation>
</comment>
<evidence type="ECO:0000256" key="2">
    <source>
        <dbReference type="ARBA" id="ARBA00008017"/>
    </source>
</evidence>
<feature type="transmembrane region" description="Helical" evidence="8">
    <location>
        <begin position="697"/>
        <end position="718"/>
    </location>
</feature>
<dbReference type="GO" id="GO:0005886">
    <property type="term" value="C:plasma membrane"/>
    <property type="evidence" value="ECO:0007669"/>
    <property type="project" value="UniProtKB-SubCell"/>
</dbReference>
<feature type="transmembrane region" description="Helical" evidence="8">
    <location>
        <begin position="663"/>
        <end position="682"/>
    </location>
</feature>
<feature type="domain" description="Mechanosensitive ion channel inner membrane" evidence="10">
    <location>
        <begin position="538"/>
        <end position="876"/>
    </location>
</feature>
<evidence type="ECO:0000259" key="9">
    <source>
        <dbReference type="Pfam" id="PF00924"/>
    </source>
</evidence>
<feature type="transmembrane region" description="Helical" evidence="8">
    <location>
        <begin position="764"/>
        <end position="784"/>
    </location>
</feature>
<dbReference type="Pfam" id="PF00924">
    <property type="entry name" value="MS_channel_2nd"/>
    <property type="match status" value="1"/>
</dbReference>
<dbReference type="InterPro" id="IPR006685">
    <property type="entry name" value="MscS_channel_2nd"/>
</dbReference>
<gene>
    <name evidence="13" type="primary">mscM</name>
    <name evidence="13" type="ORF">Spa11_23530</name>
</gene>
<dbReference type="EMBL" id="CP036349">
    <property type="protein sequence ID" value="QDV74153.1"/>
    <property type="molecule type" value="Genomic_DNA"/>
</dbReference>
<evidence type="ECO:0000313" key="13">
    <source>
        <dbReference type="EMBL" id="QDV74153.1"/>
    </source>
</evidence>
<dbReference type="Pfam" id="PF21082">
    <property type="entry name" value="MS_channel_3rd"/>
    <property type="match status" value="1"/>
</dbReference>
<dbReference type="AlphaFoldDB" id="A0A518K8M9"/>
<dbReference type="InterPro" id="IPR052702">
    <property type="entry name" value="MscS-like_channel"/>
</dbReference>
<dbReference type="GO" id="GO:0008381">
    <property type="term" value="F:mechanosensitive monoatomic ion channel activity"/>
    <property type="evidence" value="ECO:0007669"/>
    <property type="project" value="UniProtKB-ARBA"/>
</dbReference>
<dbReference type="KEGG" id="bmei:Spa11_23530"/>
<evidence type="ECO:0000256" key="4">
    <source>
        <dbReference type="ARBA" id="ARBA00022692"/>
    </source>
</evidence>
<dbReference type="RefSeq" id="WP_145112304.1">
    <property type="nucleotide sequence ID" value="NZ_CP036349.1"/>
</dbReference>
<dbReference type="InterPro" id="IPR011066">
    <property type="entry name" value="MscS_channel_C_sf"/>
</dbReference>
<keyword evidence="14" id="KW-1185">Reference proteome</keyword>
<accession>A0A518K8M9</accession>
<keyword evidence="4 8" id="KW-0812">Transmembrane</keyword>
<keyword evidence="6 8" id="KW-0472">Membrane</keyword>
<feature type="transmembrane region" description="Helical" evidence="8">
    <location>
        <begin position="539"/>
        <end position="556"/>
    </location>
</feature>
<dbReference type="Gene3D" id="1.10.287.1260">
    <property type="match status" value="1"/>
</dbReference>
<feature type="domain" description="Mechanosensitive ion channel MscS" evidence="9">
    <location>
        <begin position="1005"/>
        <end position="1070"/>
    </location>
</feature>
<evidence type="ECO:0000259" key="12">
    <source>
        <dbReference type="Pfam" id="PF21082"/>
    </source>
</evidence>
<feature type="transmembrane region" description="Helical" evidence="8">
    <location>
        <begin position="916"/>
        <end position="935"/>
    </location>
</feature>
<dbReference type="PANTHER" id="PTHR30347">
    <property type="entry name" value="POTASSIUM CHANNEL RELATED"/>
    <property type="match status" value="1"/>
</dbReference>
<protein>
    <submittedName>
        <fullName evidence="13">Miniconductance mechanosensitive channel MscM</fullName>
    </submittedName>
</protein>
<dbReference type="SUPFAM" id="SSF50182">
    <property type="entry name" value="Sm-like ribonucleoproteins"/>
    <property type="match status" value="1"/>
</dbReference>
<evidence type="ECO:0000256" key="7">
    <source>
        <dbReference type="SAM" id="Coils"/>
    </source>
</evidence>
<reference evidence="13 14" key="1">
    <citation type="submission" date="2019-02" db="EMBL/GenBank/DDBJ databases">
        <title>Deep-cultivation of Planctomycetes and their phenomic and genomic characterization uncovers novel biology.</title>
        <authorList>
            <person name="Wiegand S."/>
            <person name="Jogler M."/>
            <person name="Boedeker C."/>
            <person name="Pinto D."/>
            <person name="Vollmers J."/>
            <person name="Rivas-Marin E."/>
            <person name="Kohn T."/>
            <person name="Peeters S.H."/>
            <person name="Heuer A."/>
            <person name="Rast P."/>
            <person name="Oberbeckmann S."/>
            <person name="Bunk B."/>
            <person name="Jeske O."/>
            <person name="Meyerdierks A."/>
            <person name="Storesund J.E."/>
            <person name="Kallscheuer N."/>
            <person name="Luecker S."/>
            <person name="Lage O.M."/>
            <person name="Pohl T."/>
            <person name="Merkel B.J."/>
            <person name="Hornburger P."/>
            <person name="Mueller R.-W."/>
            <person name="Bruemmer F."/>
            <person name="Labrenz M."/>
            <person name="Spormann A.M."/>
            <person name="Op den Camp H."/>
            <person name="Overmann J."/>
            <person name="Amann R."/>
            <person name="Jetten M.S.M."/>
            <person name="Mascher T."/>
            <person name="Medema M.H."/>
            <person name="Devos D.P."/>
            <person name="Kaster A.-K."/>
            <person name="Ovreas L."/>
            <person name="Rohde M."/>
            <person name="Galperin M.Y."/>
            <person name="Jogler C."/>
        </authorList>
    </citation>
    <scope>NUCLEOTIDE SEQUENCE [LARGE SCALE GENOMIC DNA]</scope>
    <source>
        <strain evidence="13 14">Spa11</strain>
    </source>
</reference>
<feature type="transmembrane region" description="Helical" evidence="8">
    <location>
        <begin position="843"/>
        <end position="863"/>
    </location>
</feature>
<keyword evidence="7" id="KW-0175">Coiled coil</keyword>
<name>A0A518K8M9_9BACT</name>
<keyword evidence="5 8" id="KW-1133">Transmembrane helix</keyword>
<feature type="coiled-coil region" evidence="7">
    <location>
        <begin position="77"/>
        <end position="186"/>
    </location>
</feature>
<dbReference type="Gene3D" id="2.30.30.60">
    <property type="match status" value="1"/>
</dbReference>
<feature type="domain" description="Mechanosensitive ion channel MscS porin" evidence="11">
    <location>
        <begin position="84"/>
        <end position="304"/>
    </location>
</feature>
<dbReference type="Pfam" id="PF12795">
    <property type="entry name" value="MscS_porin"/>
    <property type="match status" value="1"/>
</dbReference>
<dbReference type="Gene3D" id="3.30.70.100">
    <property type="match status" value="1"/>
</dbReference>
<proteinExistence type="inferred from homology"/>
<dbReference type="InterPro" id="IPR011014">
    <property type="entry name" value="MscS_channel_TM-2"/>
</dbReference>
<feature type="domain" description="Mechanosensitive ion channel MscS C-terminal" evidence="12">
    <location>
        <begin position="1078"/>
        <end position="1161"/>
    </location>
</feature>